<name>A0A438MD02_9ACTN</name>
<dbReference type="Gene3D" id="3.40.30.10">
    <property type="entry name" value="Glutaredoxin"/>
    <property type="match status" value="1"/>
</dbReference>
<sequence length="206" mass="23332">MAEKIPVDLWFDPACPFAWVTSRWLLEVEQVRPIEPRFRFMSLHFLNEDKDVPEDYKARAAKAMGSVRVVAAAAAKHGEEYVGRLYTELGTRLHNQGMSKEPERLREVNEAALEAVGLDKNLADAMESEEWDETIRASHDEGITLVGQEVGTPIIRVGANAFFGPVITKIIRGEEAGRLWDGVLAVTEFDDFFELKRTRTRRPAFD</sequence>
<accession>A0A438MD02</accession>
<dbReference type="CDD" id="cd02972">
    <property type="entry name" value="DsbA_family"/>
    <property type="match status" value="1"/>
</dbReference>
<dbReference type="EMBL" id="SAUN01000001">
    <property type="protein sequence ID" value="RVX43606.1"/>
    <property type="molecule type" value="Genomic_DNA"/>
</dbReference>
<dbReference type="AlphaFoldDB" id="A0A438MD02"/>
<organism evidence="1 2">
    <name type="scientific">Nonomuraea polychroma</name>
    <dbReference type="NCBI Taxonomy" id="46176"/>
    <lineage>
        <taxon>Bacteria</taxon>
        <taxon>Bacillati</taxon>
        <taxon>Actinomycetota</taxon>
        <taxon>Actinomycetes</taxon>
        <taxon>Streptosporangiales</taxon>
        <taxon>Streptosporangiaceae</taxon>
        <taxon>Nonomuraea</taxon>
    </lineage>
</organism>
<comment type="caution">
    <text evidence="1">The sequence shown here is derived from an EMBL/GenBank/DDBJ whole genome shotgun (WGS) entry which is preliminary data.</text>
</comment>
<dbReference type="InterPro" id="IPR036249">
    <property type="entry name" value="Thioredoxin-like_sf"/>
</dbReference>
<dbReference type="SUPFAM" id="SSF52833">
    <property type="entry name" value="Thioredoxin-like"/>
    <property type="match status" value="1"/>
</dbReference>
<evidence type="ECO:0000313" key="2">
    <source>
        <dbReference type="Proteomes" id="UP000284824"/>
    </source>
</evidence>
<reference evidence="1 2" key="1">
    <citation type="submission" date="2019-01" db="EMBL/GenBank/DDBJ databases">
        <title>Sequencing the genomes of 1000 actinobacteria strains.</title>
        <authorList>
            <person name="Klenk H.-P."/>
        </authorList>
    </citation>
    <scope>NUCLEOTIDE SEQUENCE [LARGE SCALE GENOMIC DNA]</scope>
    <source>
        <strain evidence="1 2">DSM 43925</strain>
    </source>
</reference>
<dbReference type="OrthoDB" id="4125991at2"/>
<dbReference type="Pfam" id="PF22234">
    <property type="entry name" value="Rv2466c-like"/>
    <property type="match status" value="1"/>
</dbReference>
<dbReference type="InterPro" id="IPR053977">
    <property type="entry name" value="Rv2466c-like"/>
</dbReference>
<dbReference type="RefSeq" id="WP_127935501.1">
    <property type="nucleotide sequence ID" value="NZ_SAUN01000001.1"/>
</dbReference>
<evidence type="ECO:0000313" key="1">
    <source>
        <dbReference type="EMBL" id="RVX43606.1"/>
    </source>
</evidence>
<evidence type="ECO:0008006" key="3">
    <source>
        <dbReference type="Google" id="ProtNLM"/>
    </source>
</evidence>
<gene>
    <name evidence="1" type="ORF">EDD27_6299</name>
</gene>
<keyword evidence="2" id="KW-1185">Reference proteome</keyword>
<proteinExistence type="predicted"/>
<protein>
    <recommendedName>
        <fullName evidence="3">Disulfide bond formation protein DsbA</fullName>
    </recommendedName>
</protein>
<dbReference type="Proteomes" id="UP000284824">
    <property type="component" value="Unassembled WGS sequence"/>
</dbReference>